<dbReference type="SUPFAM" id="SSF52156">
    <property type="entry name" value="Initiation factor IF2/eIF5b, domain 3"/>
    <property type="match status" value="1"/>
</dbReference>
<dbReference type="CDD" id="cd03702">
    <property type="entry name" value="IF2_mtIF2_II"/>
    <property type="match status" value="1"/>
</dbReference>
<feature type="region of interest" description="G-domain" evidence="8">
    <location>
        <begin position="127"/>
        <end position="275"/>
    </location>
</feature>
<dbReference type="Pfam" id="PF22042">
    <property type="entry name" value="EF-G_D2"/>
    <property type="match status" value="1"/>
</dbReference>
<dbReference type="KEGG" id="mamp:MAMA39_04960"/>
<dbReference type="Gene3D" id="3.40.50.300">
    <property type="entry name" value="P-loop containing nucleotide triphosphate hydrolases"/>
    <property type="match status" value="1"/>
</dbReference>
<evidence type="ECO:0000256" key="6">
    <source>
        <dbReference type="ARBA" id="ARBA00023134"/>
    </source>
</evidence>
<dbReference type="InterPro" id="IPR036925">
    <property type="entry name" value="TIF_IF2_dom3_sf"/>
</dbReference>
<dbReference type="GO" id="GO:0003743">
    <property type="term" value="F:translation initiation factor activity"/>
    <property type="evidence" value="ECO:0007669"/>
    <property type="project" value="UniProtKB-UniRule"/>
</dbReference>
<dbReference type="Gene3D" id="3.40.50.10050">
    <property type="entry name" value="Translation initiation factor IF- 2, domain 3"/>
    <property type="match status" value="1"/>
</dbReference>
<keyword evidence="3 8" id="KW-0396">Initiation factor</keyword>
<dbReference type="Gene3D" id="2.40.30.10">
    <property type="entry name" value="Translation factors"/>
    <property type="match status" value="2"/>
</dbReference>
<evidence type="ECO:0000256" key="9">
    <source>
        <dbReference type="RuleBase" id="RU000644"/>
    </source>
</evidence>
<dbReference type="CDD" id="cd01887">
    <property type="entry name" value="IF2_eIF5B"/>
    <property type="match status" value="1"/>
</dbReference>
<feature type="binding site" evidence="8">
    <location>
        <begin position="133"/>
        <end position="140"/>
    </location>
    <ligand>
        <name>GTP</name>
        <dbReference type="ChEBI" id="CHEBI:37565"/>
    </ligand>
</feature>
<reference evidence="12 13" key="1">
    <citation type="journal article" date="2015" name="Clin. Infect. Dis.">
        <title>Genomic Investigations unmask Mycoplasma amphoriforme, a new respiratory pathogen.</title>
        <authorList>
            <person name="Gillespie S.H."/>
            <person name="Ling C.L."/>
            <person name="Oravcova K."/>
            <person name="Pinheiro M."/>
            <person name="Wells L."/>
            <person name="Bryant J.M."/>
            <person name="McHugh T.D."/>
            <person name="Bebear C."/>
            <person name="Webster D."/>
            <person name="Harris S.R."/>
            <person name="Seth-Smith H.M."/>
            <person name="Thomson N.R."/>
        </authorList>
    </citation>
    <scope>NUCLEOTIDE SEQUENCE [LARGE SCALE GENOMIC DNA]</scope>
    <source>
        <strain evidence="12 13">A39</strain>
    </source>
</reference>
<dbReference type="PROSITE" id="PS51722">
    <property type="entry name" value="G_TR_2"/>
    <property type="match status" value="1"/>
</dbReference>
<evidence type="ECO:0000259" key="11">
    <source>
        <dbReference type="PROSITE" id="PS51722"/>
    </source>
</evidence>
<dbReference type="Pfam" id="PF00009">
    <property type="entry name" value="GTP_EFTU"/>
    <property type="match status" value="1"/>
</dbReference>
<dbReference type="EMBL" id="HG937516">
    <property type="protein sequence ID" value="CDN40614.1"/>
    <property type="molecule type" value="Genomic_DNA"/>
</dbReference>
<dbReference type="GO" id="GO:0005525">
    <property type="term" value="F:GTP binding"/>
    <property type="evidence" value="ECO:0007669"/>
    <property type="project" value="UniProtKB-KW"/>
</dbReference>
<dbReference type="PANTHER" id="PTHR43381">
    <property type="entry name" value="TRANSLATION INITIATION FACTOR IF-2-RELATED"/>
    <property type="match status" value="1"/>
</dbReference>
<evidence type="ECO:0000256" key="10">
    <source>
        <dbReference type="SAM" id="MobiDB-lite"/>
    </source>
</evidence>
<feature type="region of interest" description="Disordered" evidence="10">
    <location>
        <begin position="1"/>
        <end position="21"/>
    </location>
</feature>
<dbReference type="InterPro" id="IPR000795">
    <property type="entry name" value="T_Tr_GTP-bd_dom"/>
</dbReference>
<protein>
    <recommendedName>
        <fullName evidence="2 8">Translation initiation factor IF-2</fullName>
    </recommendedName>
</protein>
<dbReference type="InterPro" id="IPR000178">
    <property type="entry name" value="TF_IF2_bacterial-like"/>
</dbReference>
<dbReference type="InterPro" id="IPR005225">
    <property type="entry name" value="Small_GTP-bd"/>
</dbReference>
<keyword evidence="13" id="KW-1185">Reference proteome</keyword>
<evidence type="ECO:0000256" key="1">
    <source>
        <dbReference type="ARBA" id="ARBA00007733"/>
    </source>
</evidence>
<keyword evidence="4 8" id="KW-0547">Nucleotide-binding</keyword>
<feature type="domain" description="Tr-type G" evidence="11">
    <location>
        <begin position="124"/>
        <end position="291"/>
    </location>
</feature>
<dbReference type="Proteomes" id="UP000261764">
    <property type="component" value="Chromosome I"/>
</dbReference>
<evidence type="ECO:0000256" key="2">
    <source>
        <dbReference type="ARBA" id="ARBA00020675"/>
    </source>
</evidence>
<evidence type="ECO:0000256" key="3">
    <source>
        <dbReference type="ARBA" id="ARBA00022540"/>
    </source>
</evidence>
<dbReference type="InterPro" id="IPR009000">
    <property type="entry name" value="Transl_B-barrel_sf"/>
</dbReference>
<dbReference type="InterPro" id="IPR023115">
    <property type="entry name" value="TIF_IF2_dom3"/>
</dbReference>
<feature type="binding site" evidence="8">
    <location>
        <begin position="179"/>
        <end position="183"/>
    </location>
    <ligand>
        <name>GTP</name>
        <dbReference type="ChEBI" id="CHEBI:37565"/>
    </ligand>
</feature>
<name>A0A292II47_9MOLU</name>
<dbReference type="RefSeq" id="WP_343251239.1">
    <property type="nucleotide sequence ID" value="NZ_HG937516.1"/>
</dbReference>
<comment type="similarity">
    <text evidence="1 8 9">Belongs to the TRAFAC class translation factor GTPase superfamily. Classic translation factor GTPase family. IF-2 subfamily.</text>
</comment>
<evidence type="ECO:0000313" key="12">
    <source>
        <dbReference type="EMBL" id="CDN40614.1"/>
    </source>
</evidence>
<accession>A0A292II47</accession>
<feature type="compositionally biased region" description="Basic residues" evidence="10">
    <location>
        <begin position="1"/>
        <end position="16"/>
    </location>
</feature>
<evidence type="ECO:0000256" key="7">
    <source>
        <dbReference type="ARBA" id="ARBA00025162"/>
    </source>
</evidence>
<evidence type="ECO:0000256" key="5">
    <source>
        <dbReference type="ARBA" id="ARBA00022917"/>
    </source>
</evidence>
<dbReference type="SUPFAM" id="SSF52540">
    <property type="entry name" value="P-loop containing nucleoside triphosphate hydrolases"/>
    <property type="match status" value="1"/>
</dbReference>
<evidence type="ECO:0000313" key="13">
    <source>
        <dbReference type="Proteomes" id="UP000261764"/>
    </source>
</evidence>
<dbReference type="GO" id="GO:0003924">
    <property type="term" value="F:GTPase activity"/>
    <property type="evidence" value="ECO:0007669"/>
    <property type="project" value="UniProtKB-UniRule"/>
</dbReference>
<evidence type="ECO:0000256" key="4">
    <source>
        <dbReference type="ARBA" id="ARBA00022741"/>
    </source>
</evidence>
<dbReference type="Pfam" id="PF11987">
    <property type="entry name" value="IF-2"/>
    <property type="match status" value="1"/>
</dbReference>
<organism evidence="12 13">
    <name type="scientific">Mycoplasma amphoriforme A39</name>
    <dbReference type="NCBI Taxonomy" id="572419"/>
    <lineage>
        <taxon>Bacteria</taxon>
        <taxon>Bacillati</taxon>
        <taxon>Mycoplasmatota</taxon>
        <taxon>Mollicutes</taxon>
        <taxon>Mycoplasmataceae</taxon>
        <taxon>Mycoplasma</taxon>
    </lineage>
</organism>
<dbReference type="CDD" id="cd03692">
    <property type="entry name" value="mtIF2_IVc"/>
    <property type="match status" value="1"/>
</dbReference>
<proteinExistence type="inferred from homology"/>
<dbReference type="GO" id="GO:0005829">
    <property type="term" value="C:cytosol"/>
    <property type="evidence" value="ECO:0007669"/>
    <property type="project" value="TreeGrafter"/>
</dbReference>
<dbReference type="InterPro" id="IPR027417">
    <property type="entry name" value="P-loop_NTPase"/>
</dbReference>
<evidence type="ECO:0000256" key="8">
    <source>
        <dbReference type="HAMAP-Rule" id="MF_00100"/>
    </source>
</evidence>
<dbReference type="AlphaFoldDB" id="A0A292II47"/>
<comment type="function">
    <text evidence="7 8 9">One of the essential components for the initiation of protein synthesis. Protects formylmethionyl-tRNA from spontaneous hydrolysis and promotes its binding to the 30S ribosomal subunits. Also involved in the hydrolysis of GTP during the formation of the 70S ribosomal complex.</text>
</comment>
<gene>
    <name evidence="8" type="primary">infB</name>
    <name evidence="12" type="ORF">MAMA39_04960</name>
</gene>
<dbReference type="SUPFAM" id="SSF50447">
    <property type="entry name" value="Translation proteins"/>
    <property type="match status" value="2"/>
</dbReference>
<comment type="subcellular location">
    <subcellularLocation>
        <location evidence="8">Cytoplasm</location>
    </subcellularLocation>
</comment>
<keyword evidence="8" id="KW-0963">Cytoplasm</keyword>
<feature type="binding site" evidence="8">
    <location>
        <begin position="233"/>
        <end position="236"/>
    </location>
    <ligand>
        <name>GTP</name>
        <dbReference type="ChEBI" id="CHEBI:37565"/>
    </ligand>
</feature>
<dbReference type="FunFam" id="2.40.30.10:FF:000008">
    <property type="entry name" value="Translation initiation factor IF-2"/>
    <property type="match status" value="1"/>
</dbReference>
<dbReference type="InterPro" id="IPR053905">
    <property type="entry name" value="EF-G-like_DII"/>
</dbReference>
<sequence>MAKTANNRKQRNKHISKRNDQRDAISLQSHFKKVTTGVQNGVFVYTGPLSLHAFSEKINQPTAALIKHFFLKGKIVNLNTMLSIEQIGELCLEYNLDFRIETEVNEENILDVIKFDDDPSKLQPRPPIVTIMGHVDHGKTSLLDAIRKTNVVRGERGGITQHIGAYQAGLDGKLITFIDTPGHEAFTSMRARGADVTDIVVLVVAADDGIKPQTEEAIDHAKNAKVPIIVFINKMDKPDANPDRVLQQLDKYHLVPEAWGGDTIIVQGSAHTKQGLTELLHSILLLAEINKYQANFNCQPYGVVIEANLASGLGPLASVIINRGTLKIGDYIALGAACGRVRTMQDENGVDVTEATPGKPVKISGFDIVPEVGEKFISSTNEAEVKNIALSYKQKQQRQKHENLSASIHLKEKVDNNEIKCLDLILKTDAQGSLEALKQAISSIVVEGVCTNLVRAGTGAISETDVKLAQVSKATIFGFNLAITKTIKEIADNSGVVIRSYDIIYNMLNDIRNLLKGKLDPVYEDVELGELVIRQIWKHSKTGTIAGCYVTSGKIKRNSNCRIIRDGTIIYKSKINSLKSYNEFVQELDHGHECGVTVVNFNDLKVDDVIQVYETIVQGQE</sequence>
<dbReference type="InterPro" id="IPR044145">
    <property type="entry name" value="IF2_II"/>
</dbReference>
<dbReference type="InterPro" id="IPR015760">
    <property type="entry name" value="TIF_IF2"/>
</dbReference>
<dbReference type="PANTHER" id="PTHR43381:SF5">
    <property type="entry name" value="TR-TYPE G DOMAIN-CONTAINING PROTEIN"/>
    <property type="match status" value="1"/>
</dbReference>
<dbReference type="NCBIfam" id="TIGR00231">
    <property type="entry name" value="small_GTP"/>
    <property type="match status" value="1"/>
</dbReference>
<dbReference type="HAMAP" id="MF_00100_B">
    <property type="entry name" value="IF_2_B"/>
    <property type="match status" value="1"/>
</dbReference>
<dbReference type="FunFam" id="3.40.50.300:FF:000019">
    <property type="entry name" value="Translation initiation factor IF-2"/>
    <property type="match status" value="1"/>
</dbReference>
<keyword evidence="5 8" id="KW-0648">Protein biosynthesis</keyword>
<dbReference type="NCBIfam" id="TIGR00487">
    <property type="entry name" value="IF-2"/>
    <property type="match status" value="1"/>
</dbReference>
<keyword evidence="6 8" id="KW-0342">GTP-binding</keyword>
<dbReference type="FunFam" id="3.40.50.10050:FF:000001">
    <property type="entry name" value="Translation initiation factor IF-2"/>
    <property type="match status" value="1"/>
</dbReference>